<keyword evidence="3" id="KW-0560">Oxidoreductase</keyword>
<dbReference type="GO" id="GO:0016705">
    <property type="term" value="F:oxidoreductase activity, acting on paired donors, with incorporation or reduction of molecular oxygen"/>
    <property type="evidence" value="ECO:0007669"/>
    <property type="project" value="InterPro"/>
</dbReference>
<gene>
    <name evidence="6" type="ORF">EDD28_1122</name>
</gene>
<dbReference type="InterPro" id="IPR051260">
    <property type="entry name" value="Diverse_substr_monoxygenases"/>
</dbReference>
<dbReference type="GO" id="GO:0004497">
    <property type="term" value="F:monooxygenase activity"/>
    <property type="evidence" value="ECO:0007669"/>
    <property type="project" value="UniProtKB-KW"/>
</dbReference>
<evidence type="ECO:0000256" key="2">
    <source>
        <dbReference type="ARBA" id="ARBA00022643"/>
    </source>
</evidence>
<reference evidence="6 7" key="1">
    <citation type="submission" date="2018-11" db="EMBL/GenBank/DDBJ databases">
        <title>Sequencing the genomes of 1000 actinobacteria strains.</title>
        <authorList>
            <person name="Klenk H.-P."/>
        </authorList>
    </citation>
    <scope>NUCLEOTIDE SEQUENCE [LARGE SCALE GENOMIC DNA]</scope>
    <source>
        <strain evidence="6 7">DSM 13521</strain>
    </source>
</reference>
<organism evidence="6 7">
    <name type="scientific">Salana multivorans</name>
    <dbReference type="NCBI Taxonomy" id="120377"/>
    <lineage>
        <taxon>Bacteria</taxon>
        <taxon>Bacillati</taxon>
        <taxon>Actinomycetota</taxon>
        <taxon>Actinomycetes</taxon>
        <taxon>Micrococcales</taxon>
        <taxon>Beutenbergiaceae</taxon>
        <taxon>Salana</taxon>
    </lineage>
</organism>
<proteinExistence type="predicted"/>
<name>A0A3N2D9R7_9MICO</name>
<dbReference type="Gene3D" id="3.20.20.30">
    <property type="entry name" value="Luciferase-like domain"/>
    <property type="match status" value="1"/>
</dbReference>
<keyword evidence="2" id="KW-0288">FMN</keyword>
<evidence type="ECO:0000256" key="3">
    <source>
        <dbReference type="ARBA" id="ARBA00023002"/>
    </source>
</evidence>
<evidence type="ECO:0000256" key="1">
    <source>
        <dbReference type="ARBA" id="ARBA00022630"/>
    </source>
</evidence>
<dbReference type="RefSeq" id="WP_123738701.1">
    <property type="nucleotide sequence ID" value="NZ_RKHQ01000001.1"/>
</dbReference>
<dbReference type="AlphaFoldDB" id="A0A3N2D9R7"/>
<dbReference type="InterPro" id="IPR036661">
    <property type="entry name" value="Luciferase-like_sf"/>
</dbReference>
<evidence type="ECO:0000256" key="4">
    <source>
        <dbReference type="ARBA" id="ARBA00023033"/>
    </source>
</evidence>
<dbReference type="OrthoDB" id="3265338at2"/>
<protein>
    <submittedName>
        <fullName evidence="6">Alkanesulfonate monooxygenase SsuD/methylene tetrahydromethanopterin reductase-like flavin-dependent oxidoreductase (Luciferase family)</fullName>
    </submittedName>
</protein>
<dbReference type="Pfam" id="PF00296">
    <property type="entry name" value="Bac_luciferase"/>
    <property type="match status" value="1"/>
</dbReference>
<evidence type="ECO:0000259" key="5">
    <source>
        <dbReference type="Pfam" id="PF00296"/>
    </source>
</evidence>
<dbReference type="EMBL" id="RKHQ01000001">
    <property type="protein sequence ID" value="ROR96537.1"/>
    <property type="molecule type" value="Genomic_DNA"/>
</dbReference>
<dbReference type="SUPFAM" id="SSF51679">
    <property type="entry name" value="Bacterial luciferase-like"/>
    <property type="match status" value="1"/>
</dbReference>
<keyword evidence="7" id="KW-1185">Reference proteome</keyword>
<keyword evidence="1" id="KW-0285">Flavoprotein</keyword>
<dbReference type="PANTHER" id="PTHR30011:SF16">
    <property type="entry name" value="C2H2 FINGER DOMAIN TRANSCRIPTION FACTOR (EUROFUNG)-RELATED"/>
    <property type="match status" value="1"/>
</dbReference>
<dbReference type="PANTHER" id="PTHR30011">
    <property type="entry name" value="ALKANESULFONATE MONOOXYGENASE-RELATED"/>
    <property type="match status" value="1"/>
</dbReference>
<feature type="domain" description="Luciferase-like" evidence="5">
    <location>
        <begin position="33"/>
        <end position="280"/>
    </location>
</feature>
<dbReference type="InterPro" id="IPR011251">
    <property type="entry name" value="Luciferase-like_dom"/>
</dbReference>
<accession>A0A3N2D9R7</accession>
<dbReference type="Proteomes" id="UP000275356">
    <property type="component" value="Unassembled WGS sequence"/>
</dbReference>
<sequence length="367" mass="38410">MSSRPLVLAVDLDGSGAHPAAWRAGSDAPDAVLDPAVLRRRVLAAENGGFTLVTLDDALTTTQATVSSGAVAARLDGVVRAAFVSQLTTRVGLAPRVDPRGAEPFHLAAQLASLDIASLGRAGWVVGDADQPGLADAIDRVVPELPADRELEVADVVRTVRRLWDSWEDDAVIKDVATGRYVDRDRIHDVAVTTPTFAVAGASITPRPPQGHVVVIAPDTVLDPATADVSLVGGADVAEVVERAVAARGAGAPRVLADVEVLLDADTSCAARLAALDADAEWTPTDALRFVGSPFGLLLLAEQLAEAVDGIRLHPAVVGTDLPVLTRFVLPRLFATRIARAPRLAQTLRGALDLPRPENVFTQEEAA</sequence>
<keyword evidence="4 6" id="KW-0503">Monooxygenase</keyword>
<evidence type="ECO:0000313" key="6">
    <source>
        <dbReference type="EMBL" id="ROR96537.1"/>
    </source>
</evidence>
<evidence type="ECO:0000313" key="7">
    <source>
        <dbReference type="Proteomes" id="UP000275356"/>
    </source>
</evidence>
<comment type="caution">
    <text evidence="6">The sequence shown here is derived from an EMBL/GenBank/DDBJ whole genome shotgun (WGS) entry which is preliminary data.</text>
</comment>